<dbReference type="EMBL" id="FUXE01000002">
    <property type="protein sequence ID" value="SJZ49375.1"/>
    <property type="molecule type" value="Genomic_DNA"/>
</dbReference>
<dbReference type="OrthoDB" id="1489309at2"/>
<dbReference type="STRING" id="29524.SAMN02745171_00299"/>
<dbReference type="InterPro" id="IPR025631">
    <property type="entry name" value="Porin_10"/>
</dbReference>
<dbReference type="AlphaFoldDB" id="A0A1T4L3T1"/>
<proteinExistence type="predicted"/>
<sequence>MKKLLLSYPTAKSMLLLCLLLLGQTYGSFAWGQTGYFIEGEKERGDVELINRGNTFRGFKLHPITGMPYESNVDTIALDYYRTTIVEGKGLAMGYNGNLIGPRHFKTYFDRDYPSNPFIFGSAYQGILYAAPSICFYDTQSPYTNMLYQRNGAANQREEELDMTMALNIGKPIALGGDFNYTLSRGQYIGNLSQGISYRLFGSISLPRYELYASAGNNYLRMSENGGVKNDEHINNPSGFGGGRSNLQSIEIPVRFPNGVGNTLFVGHVFASHRFNMGSYRSFRGGERLPDGKTTQQDTTLFVPVGSISHRFSYDRGTRLYIGKNNGLDTIYKRTYPYLWEEKSSLKTDTLMVLPFDSIRMTQISNTVALSLREGFRPWMKFGLTAYARLENRTFFQRDTLFTNRNTHEFSTFIGGRIERKSGTGLNFDAGGEIAVLGSDIGALHLDGKIQSAFKVGTIPVGITATGSLHIDRPPYLLRHHHGTFFRWDQEFAYTRRLLFGGMLSAPKWGTDISVHSATIGNQIYIAPDGFPQQYNQPLQIMEGRLRHKYHWGFLGWQMEGSYQLSSHQEVMPLPQLSAYASLYLHFYVAKVMRTQIGADCYYHTMYHAPYYEPATQQFINQRDVLVGNYPMINFFANFKLRRVRFFLMMHNATELFLQPSKRFSLAHYPINPMTLRLGINFDFNN</sequence>
<dbReference type="RefSeq" id="WP_159442662.1">
    <property type="nucleotide sequence ID" value="NZ_FUXE01000002.1"/>
</dbReference>
<reference evidence="2" key="1">
    <citation type="submission" date="2017-02" db="EMBL/GenBank/DDBJ databases">
        <authorList>
            <person name="Varghese N."/>
            <person name="Submissions S."/>
        </authorList>
    </citation>
    <scope>NUCLEOTIDE SEQUENCE [LARGE SCALE GENOMIC DNA]</scope>
    <source>
        <strain evidence="2">ATCC 51356</strain>
    </source>
</reference>
<accession>A0A1T4L3T1</accession>
<name>A0A1T4L3T1_9PORP</name>
<evidence type="ECO:0000313" key="1">
    <source>
        <dbReference type="EMBL" id="SJZ49375.1"/>
    </source>
</evidence>
<dbReference type="Proteomes" id="UP000190121">
    <property type="component" value="Unassembled WGS sequence"/>
</dbReference>
<dbReference type="Pfam" id="PF14121">
    <property type="entry name" value="Porin_10"/>
    <property type="match status" value="1"/>
</dbReference>
<keyword evidence="2" id="KW-1185">Reference proteome</keyword>
<evidence type="ECO:0000313" key="2">
    <source>
        <dbReference type="Proteomes" id="UP000190121"/>
    </source>
</evidence>
<gene>
    <name evidence="1" type="ORF">SAMN02745171_00299</name>
</gene>
<organism evidence="1 2">
    <name type="scientific">Porphyromonas circumdentaria</name>
    <dbReference type="NCBI Taxonomy" id="29524"/>
    <lineage>
        <taxon>Bacteria</taxon>
        <taxon>Pseudomonadati</taxon>
        <taxon>Bacteroidota</taxon>
        <taxon>Bacteroidia</taxon>
        <taxon>Bacteroidales</taxon>
        <taxon>Porphyromonadaceae</taxon>
        <taxon>Porphyromonas</taxon>
    </lineage>
</organism>
<protein>
    <submittedName>
        <fullName evidence="1">Putative porin</fullName>
    </submittedName>
</protein>